<dbReference type="PRINTS" id="PR00111">
    <property type="entry name" value="ABHYDROLASE"/>
</dbReference>
<dbReference type="SUPFAM" id="SSF53474">
    <property type="entry name" value="alpha/beta-Hydrolases"/>
    <property type="match status" value="1"/>
</dbReference>
<comment type="caution">
    <text evidence="2">The sequence shown here is derived from an EMBL/GenBank/DDBJ whole genome shotgun (WGS) entry which is preliminary data.</text>
</comment>
<name>A0A918PTU3_9CAUL</name>
<proteinExistence type="predicted"/>
<dbReference type="InterPro" id="IPR029058">
    <property type="entry name" value="AB_hydrolase_fold"/>
</dbReference>
<dbReference type="Gene3D" id="3.40.50.1820">
    <property type="entry name" value="alpha/beta hydrolase"/>
    <property type="match status" value="1"/>
</dbReference>
<evidence type="ECO:0000259" key="1">
    <source>
        <dbReference type="Pfam" id="PF00561"/>
    </source>
</evidence>
<dbReference type="EMBL" id="BMZB01000001">
    <property type="protein sequence ID" value="GGZ22660.1"/>
    <property type="molecule type" value="Genomic_DNA"/>
</dbReference>
<dbReference type="InterPro" id="IPR000073">
    <property type="entry name" value="AB_hydrolase_1"/>
</dbReference>
<dbReference type="AlphaFoldDB" id="A0A918PTU3"/>
<keyword evidence="3" id="KW-1185">Reference proteome</keyword>
<evidence type="ECO:0000313" key="3">
    <source>
        <dbReference type="Proteomes" id="UP000662572"/>
    </source>
</evidence>
<organism evidence="2 3">
    <name type="scientific">Asticcacaulis endophyticus</name>
    <dbReference type="NCBI Taxonomy" id="1395890"/>
    <lineage>
        <taxon>Bacteria</taxon>
        <taxon>Pseudomonadati</taxon>
        <taxon>Pseudomonadota</taxon>
        <taxon>Alphaproteobacteria</taxon>
        <taxon>Caulobacterales</taxon>
        <taxon>Caulobacteraceae</taxon>
        <taxon>Asticcacaulis</taxon>
    </lineage>
</organism>
<accession>A0A918PTU3</accession>
<feature type="domain" description="AB hydrolase-1" evidence="1">
    <location>
        <begin position="38"/>
        <end position="262"/>
    </location>
</feature>
<gene>
    <name evidence="2" type="ORF">GCM10011273_04390</name>
</gene>
<dbReference type="PANTHER" id="PTHR43798:SF33">
    <property type="entry name" value="HYDROLASE, PUTATIVE (AFU_ORTHOLOGUE AFUA_2G14860)-RELATED"/>
    <property type="match status" value="1"/>
</dbReference>
<dbReference type="PANTHER" id="PTHR43798">
    <property type="entry name" value="MONOACYLGLYCEROL LIPASE"/>
    <property type="match status" value="1"/>
</dbReference>
<evidence type="ECO:0000313" key="2">
    <source>
        <dbReference type="EMBL" id="GGZ22660.1"/>
    </source>
</evidence>
<dbReference type="Pfam" id="PF00561">
    <property type="entry name" value="Abhydrolase_1"/>
    <property type="match status" value="1"/>
</dbReference>
<dbReference type="RefSeq" id="WP_189484724.1">
    <property type="nucleotide sequence ID" value="NZ_BMZB01000001.1"/>
</dbReference>
<dbReference type="Proteomes" id="UP000662572">
    <property type="component" value="Unassembled WGS sequence"/>
</dbReference>
<dbReference type="GO" id="GO:0016020">
    <property type="term" value="C:membrane"/>
    <property type="evidence" value="ECO:0007669"/>
    <property type="project" value="TreeGrafter"/>
</dbReference>
<reference evidence="2" key="1">
    <citation type="journal article" date="2014" name="Int. J. Syst. Evol. Microbiol.">
        <title>Complete genome sequence of Corynebacterium casei LMG S-19264T (=DSM 44701T), isolated from a smear-ripened cheese.</title>
        <authorList>
            <consortium name="US DOE Joint Genome Institute (JGI-PGF)"/>
            <person name="Walter F."/>
            <person name="Albersmeier A."/>
            <person name="Kalinowski J."/>
            <person name="Ruckert C."/>
        </authorList>
    </citation>
    <scope>NUCLEOTIDE SEQUENCE</scope>
    <source>
        <strain evidence="2">KCTC 32296</strain>
    </source>
</reference>
<reference evidence="2" key="2">
    <citation type="submission" date="2020-09" db="EMBL/GenBank/DDBJ databases">
        <authorList>
            <person name="Sun Q."/>
            <person name="Kim S."/>
        </authorList>
    </citation>
    <scope>NUCLEOTIDE SEQUENCE</scope>
    <source>
        <strain evidence="2">KCTC 32296</strain>
    </source>
</reference>
<sequence length="279" mass="30118">MTAVTAPKAPSRRLSLSLNSDHSCAPLSYLEMGRADGPVLVFLHGLGADCLAWHYCLPAFMARYRIIALDLPGHGRSGHEVGDGDVAFMTGWLDEALTLLKVTSAHVVGHSMGAKLALGLAHRHSERVQSLSLIAPAGLGGPFHYETMDAYLAAPSLKTAHDLARFLVADSHAQMVPALAQALFEAVSNPERQAAFAKLLETAKTFGVALSPEWRDWTRLRCPIQFIWGDQDRLTPLREAAYLPVDAAIHVLPDVGHLPHVEAGAMVVARLKAFLETAV</sequence>
<dbReference type="InterPro" id="IPR050266">
    <property type="entry name" value="AB_hydrolase_sf"/>
</dbReference>
<protein>
    <recommendedName>
        <fullName evidence="1">AB hydrolase-1 domain-containing protein</fullName>
    </recommendedName>
</protein>